<keyword evidence="4" id="KW-1185">Reference proteome</keyword>
<gene>
    <name evidence="3" type="ORF">SAMN06264365_107267</name>
</gene>
<sequence>MNMMRHMFALVGVGVAAGAMIGMGPAQADPSVGRPASGQASHSRDFVIGYYDTKRSCEEAGSAGQWYSAWEDYDCDPVRVGWRGRLFQLIVDEGDWLGAGGPWPSGWPYRTDYPSGLMSVDDGLEPQVRPTVLSPISRPAGLSPINQAAGLPSVGRPAGLSPVDRPVGSSHARPAGSPTHNRPAGSPTHSKPAGSPMHSEPAVSPPQGKPVGARLPDQPVKGTPPRDNSGGTFWPVP</sequence>
<name>A0A239AFC3_9ACTN</name>
<feature type="chain" id="PRO_5013144974" evidence="2">
    <location>
        <begin position="29"/>
        <end position="237"/>
    </location>
</feature>
<keyword evidence="2" id="KW-0732">Signal</keyword>
<organism evidence="3 4">
    <name type="scientific">Actinoplanes regularis</name>
    <dbReference type="NCBI Taxonomy" id="52697"/>
    <lineage>
        <taxon>Bacteria</taxon>
        <taxon>Bacillati</taxon>
        <taxon>Actinomycetota</taxon>
        <taxon>Actinomycetes</taxon>
        <taxon>Micromonosporales</taxon>
        <taxon>Micromonosporaceae</taxon>
        <taxon>Actinoplanes</taxon>
    </lineage>
</organism>
<evidence type="ECO:0000313" key="4">
    <source>
        <dbReference type="Proteomes" id="UP000198415"/>
    </source>
</evidence>
<evidence type="ECO:0000256" key="1">
    <source>
        <dbReference type="SAM" id="MobiDB-lite"/>
    </source>
</evidence>
<protein>
    <submittedName>
        <fullName evidence="3">Uncharacterized protein</fullName>
    </submittedName>
</protein>
<reference evidence="3 4" key="1">
    <citation type="submission" date="2017-06" db="EMBL/GenBank/DDBJ databases">
        <authorList>
            <person name="Kim H.J."/>
            <person name="Triplett B.A."/>
        </authorList>
    </citation>
    <scope>NUCLEOTIDE SEQUENCE [LARGE SCALE GENOMIC DNA]</scope>
    <source>
        <strain evidence="3 4">DSM 43151</strain>
    </source>
</reference>
<accession>A0A239AFC3</accession>
<feature type="region of interest" description="Disordered" evidence="1">
    <location>
        <begin position="147"/>
        <end position="237"/>
    </location>
</feature>
<evidence type="ECO:0000313" key="3">
    <source>
        <dbReference type="EMBL" id="SNR93718.1"/>
    </source>
</evidence>
<dbReference type="EMBL" id="FZNR01000007">
    <property type="protein sequence ID" value="SNR93718.1"/>
    <property type="molecule type" value="Genomic_DNA"/>
</dbReference>
<dbReference type="OrthoDB" id="3298876at2"/>
<proteinExistence type="predicted"/>
<dbReference type="RefSeq" id="WP_143232442.1">
    <property type="nucleotide sequence ID" value="NZ_BOMU01000043.1"/>
</dbReference>
<dbReference type="Proteomes" id="UP000198415">
    <property type="component" value="Unassembled WGS sequence"/>
</dbReference>
<feature type="signal peptide" evidence="2">
    <location>
        <begin position="1"/>
        <end position="28"/>
    </location>
</feature>
<dbReference type="AlphaFoldDB" id="A0A239AFC3"/>
<evidence type="ECO:0000256" key="2">
    <source>
        <dbReference type="SAM" id="SignalP"/>
    </source>
</evidence>